<dbReference type="AlphaFoldDB" id="A0A1Y2ESI8"/>
<evidence type="ECO:0000313" key="2">
    <source>
        <dbReference type="EMBL" id="ORY74126.1"/>
    </source>
</evidence>
<name>A0A1Y2ESI8_PROLT</name>
<proteinExistence type="predicted"/>
<dbReference type="Proteomes" id="UP000193685">
    <property type="component" value="Unassembled WGS sequence"/>
</dbReference>
<evidence type="ECO:0000313" key="3">
    <source>
        <dbReference type="Proteomes" id="UP000193685"/>
    </source>
</evidence>
<dbReference type="GeneID" id="63788276"/>
<organism evidence="2 3">
    <name type="scientific">Protomyces lactucae-debilis</name>
    <dbReference type="NCBI Taxonomy" id="2754530"/>
    <lineage>
        <taxon>Eukaryota</taxon>
        <taxon>Fungi</taxon>
        <taxon>Dikarya</taxon>
        <taxon>Ascomycota</taxon>
        <taxon>Taphrinomycotina</taxon>
        <taxon>Taphrinomycetes</taxon>
        <taxon>Taphrinales</taxon>
        <taxon>Protomycetaceae</taxon>
        <taxon>Protomyces</taxon>
    </lineage>
</organism>
<comment type="caution">
    <text evidence="2">The sequence shown here is derived from an EMBL/GenBank/DDBJ whole genome shotgun (WGS) entry which is preliminary data.</text>
</comment>
<reference evidence="2 3" key="1">
    <citation type="submission" date="2016-07" db="EMBL/GenBank/DDBJ databases">
        <title>Pervasive Adenine N6-methylation of Active Genes in Fungi.</title>
        <authorList>
            <consortium name="DOE Joint Genome Institute"/>
            <person name="Mondo S.J."/>
            <person name="Dannebaum R.O."/>
            <person name="Kuo R.C."/>
            <person name="Labutti K."/>
            <person name="Haridas S."/>
            <person name="Kuo A."/>
            <person name="Salamov A."/>
            <person name="Ahrendt S.R."/>
            <person name="Lipzen A."/>
            <person name="Sullivan W."/>
            <person name="Andreopoulos W.B."/>
            <person name="Clum A."/>
            <person name="Lindquist E."/>
            <person name="Daum C."/>
            <person name="Ramamoorthy G.K."/>
            <person name="Gryganskyi A."/>
            <person name="Culley D."/>
            <person name="Magnuson J.K."/>
            <person name="James T.Y."/>
            <person name="O'Malley M.A."/>
            <person name="Stajich J.E."/>
            <person name="Spatafora J.W."/>
            <person name="Visel A."/>
            <person name="Grigoriev I.V."/>
        </authorList>
    </citation>
    <scope>NUCLEOTIDE SEQUENCE [LARGE SCALE GENOMIC DNA]</scope>
    <source>
        <strain evidence="2 3">12-1054</strain>
    </source>
</reference>
<keyword evidence="3" id="KW-1185">Reference proteome</keyword>
<accession>A0A1Y2ESI8</accession>
<gene>
    <name evidence="2" type="ORF">BCR37DRAFT_395848</name>
</gene>
<sequence length="495" mass="54609">MLVPDGSYSPKNLAGRVLPTAPDQQRTKLGSMAWPTRSLLRIEPVSHNSSMLFRPDLGGDRRSSQLLCPPPMDLHAYCNARRGSQTSTTLGLLRKTYLARFTSGCFDMAFLKNEGEGSGAGAFSNLVIPLFDEIDGDTATLLQDPMRLQDSLECSVFQEAYVLSLRRPAAHNDPQTDILRRWIAALFLLSMSLERGLDSHALHHASMAIFCFKLLDVKARYTGDLRKSLDASLLFLSEATFRYCANVALLTGERCPIEVSALPVPIHPLDQLMQQTVAQRLQAFDLLKQLAVATLPPDRSGIARRLETTLAELMACDRQIDRIPARRLPPSPQQSFGSVGYEGTGWTVAAMQVVVVKVLITSIVDGFDRESLLVQYFAMLDSLIMTLASPTQVKVTLDTTGLLLLGAMIQVDAQRGCLLELLQQAHARDLGTALRLTDAKRILQHVWHLQDSKGTLDAIPNSPYSAAFLRDISIIRDVQVVYGDVMGERRGLIVP</sequence>
<protein>
    <submittedName>
        <fullName evidence="2">Uncharacterized protein</fullName>
    </submittedName>
</protein>
<feature type="region of interest" description="Disordered" evidence="1">
    <location>
        <begin position="1"/>
        <end position="22"/>
    </location>
</feature>
<dbReference type="RefSeq" id="XP_040721960.1">
    <property type="nucleotide sequence ID" value="XM_040871677.1"/>
</dbReference>
<evidence type="ECO:0000256" key="1">
    <source>
        <dbReference type="SAM" id="MobiDB-lite"/>
    </source>
</evidence>
<dbReference type="EMBL" id="MCFI01000031">
    <property type="protein sequence ID" value="ORY74126.1"/>
    <property type="molecule type" value="Genomic_DNA"/>
</dbReference>